<dbReference type="Gene3D" id="1.20.120.450">
    <property type="entry name" value="dinb family like domain"/>
    <property type="match status" value="1"/>
</dbReference>
<dbReference type="InterPro" id="IPR024344">
    <property type="entry name" value="MDMPI_metal-binding"/>
</dbReference>
<dbReference type="SUPFAM" id="SSF55718">
    <property type="entry name" value="SCP-like"/>
    <property type="match status" value="1"/>
</dbReference>
<sequence length="278" mass="30579">MTIFGPPVDVRPLFPRERFALLELLGSLDRSDWAKPTICPGWDVHDVVAHLVNDYVRRLSGSRDGHHGAGFHPGESLPAFIARINEEFVSAARQCSPRVLIDLLTHLGPQLDALWAERNLHDAADLDVSWAATDLPSPAWLDIAREYTEFWVHQQQIRDAVTRPGADQPELLGPVVDTFLRALPSTLAAEPRQDGTTLRFQVTGPAGGVWTAIHDDGRWRVTTGATSTDPAATVTMDQHTLWRLASRGRTAEQARAQATLVGDRSLAETATSLLAIIR</sequence>
<dbReference type="Proteomes" id="UP000249915">
    <property type="component" value="Unassembled WGS sequence"/>
</dbReference>
<dbReference type="Gene3D" id="3.30.1050.10">
    <property type="entry name" value="SCP2 sterol-binding domain"/>
    <property type="match status" value="1"/>
</dbReference>
<dbReference type="EMBL" id="MASW01000002">
    <property type="protein sequence ID" value="PXY26936.1"/>
    <property type="molecule type" value="Genomic_DNA"/>
</dbReference>
<keyword evidence="3" id="KW-1185">Reference proteome</keyword>
<evidence type="ECO:0000313" key="3">
    <source>
        <dbReference type="Proteomes" id="UP000249915"/>
    </source>
</evidence>
<reference evidence="2 3" key="1">
    <citation type="submission" date="2016-07" db="EMBL/GenBank/DDBJ databases">
        <title>Draft genome sequence of Prauserella muralis DSM 45305, isolated from a mould-covered wall in an indoor environment.</title>
        <authorList>
            <person name="Ruckert C."/>
            <person name="Albersmeier A."/>
            <person name="Jiang C.-L."/>
            <person name="Jiang Y."/>
            <person name="Kalinowski J."/>
            <person name="Schneider O."/>
            <person name="Winkler A."/>
            <person name="Zotchev S.B."/>
        </authorList>
    </citation>
    <scope>NUCLEOTIDE SEQUENCE [LARGE SCALE GENOMIC DNA]</scope>
    <source>
        <strain evidence="2 3">DSM 45305</strain>
    </source>
</reference>
<feature type="domain" description="Mycothiol-dependent maleylpyruvate isomerase metal-binding" evidence="1">
    <location>
        <begin position="17"/>
        <end position="157"/>
    </location>
</feature>
<dbReference type="AlphaFoldDB" id="A0A2V4AYE8"/>
<name>A0A2V4AYE8_9PSEU</name>
<dbReference type="InterPro" id="IPR017517">
    <property type="entry name" value="Maleyloyr_isom"/>
</dbReference>
<dbReference type="InterPro" id="IPR036527">
    <property type="entry name" value="SCP2_sterol-bd_dom_sf"/>
</dbReference>
<accession>A0A2V4AYE8</accession>
<proteinExistence type="predicted"/>
<comment type="caution">
    <text evidence="2">The sequence shown here is derived from an EMBL/GenBank/DDBJ whole genome shotgun (WGS) entry which is preliminary data.</text>
</comment>
<organism evidence="2 3">
    <name type="scientific">Prauserella muralis</name>
    <dbReference type="NCBI Taxonomy" id="588067"/>
    <lineage>
        <taxon>Bacteria</taxon>
        <taxon>Bacillati</taxon>
        <taxon>Actinomycetota</taxon>
        <taxon>Actinomycetes</taxon>
        <taxon>Pseudonocardiales</taxon>
        <taxon>Pseudonocardiaceae</taxon>
        <taxon>Prauserella</taxon>
    </lineage>
</organism>
<dbReference type="OrthoDB" id="154293at2"/>
<evidence type="ECO:0000313" key="2">
    <source>
        <dbReference type="EMBL" id="PXY26936.1"/>
    </source>
</evidence>
<evidence type="ECO:0000259" key="1">
    <source>
        <dbReference type="Pfam" id="PF11716"/>
    </source>
</evidence>
<dbReference type="Pfam" id="PF11716">
    <property type="entry name" value="MDMPI_N"/>
    <property type="match status" value="1"/>
</dbReference>
<dbReference type="SUPFAM" id="SSF109854">
    <property type="entry name" value="DinB/YfiT-like putative metalloenzymes"/>
    <property type="match status" value="1"/>
</dbReference>
<gene>
    <name evidence="2" type="ORF">BAY60_10555</name>
</gene>
<dbReference type="InterPro" id="IPR034660">
    <property type="entry name" value="DinB/YfiT-like"/>
</dbReference>
<protein>
    <recommendedName>
        <fullName evidence="1">Mycothiol-dependent maleylpyruvate isomerase metal-binding domain-containing protein</fullName>
    </recommendedName>
</protein>
<dbReference type="GO" id="GO:0046872">
    <property type="term" value="F:metal ion binding"/>
    <property type="evidence" value="ECO:0007669"/>
    <property type="project" value="InterPro"/>
</dbReference>
<dbReference type="NCBIfam" id="TIGR03083">
    <property type="entry name" value="maleylpyruvate isomerase family mycothiol-dependent enzyme"/>
    <property type="match status" value="1"/>
</dbReference>
<dbReference type="RefSeq" id="WP_112280935.1">
    <property type="nucleotide sequence ID" value="NZ_MASW01000002.1"/>
</dbReference>